<sequence>MLTNITSSDTYFEYKGSISGVSAFVASVGVMILSFFGGIASIISPRAPFFMVVLLNFIFFVCLFKLRDAKAN</sequence>
<protein>
    <submittedName>
        <fullName evidence="1">Unnamed protein product</fullName>
    </submittedName>
</protein>
<evidence type="ECO:0000313" key="1">
    <source>
        <dbReference type="EMBL" id="GME99328.1"/>
    </source>
</evidence>
<evidence type="ECO:0000313" key="2">
    <source>
        <dbReference type="Proteomes" id="UP001165064"/>
    </source>
</evidence>
<name>A0ACB5U1N1_AMBMO</name>
<reference evidence="1" key="1">
    <citation type="submission" date="2023-04" db="EMBL/GenBank/DDBJ databases">
        <title>Ambrosiozyma monospora NBRC 10751.</title>
        <authorList>
            <person name="Ichikawa N."/>
            <person name="Sato H."/>
            <person name="Tonouchi N."/>
        </authorList>
    </citation>
    <scope>NUCLEOTIDE SEQUENCE</scope>
    <source>
        <strain evidence="1">NBRC 10751</strain>
    </source>
</reference>
<gene>
    <name evidence="1" type="ORF">Amon02_001068700</name>
</gene>
<dbReference type="EMBL" id="BSXS01010944">
    <property type="protein sequence ID" value="GME99328.1"/>
    <property type="molecule type" value="Genomic_DNA"/>
</dbReference>
<accession>A0ACB5U1N1</accession>
<keyword evidence="2" id="KW-1185">Reference proteome</keyword>
<organism evidence="1 2">
    <name type="scientific">Ambrosiozyma monospora</name>
    <name type="common">Yeast</name>
    <name type="synonym">Endomycopsis monosporus</name>
    <dbReference type="NCBI Taxonomy" id="43982"/>
    <lineage>
        <taxon>Eukaryota</taxon>
        <taxon>Fungi</taxon>
        <taxon>Dikarya</taxon>
        <taxon>Ascomycota</taxon>
        <taxon>Saccharomycotina</taxon>
        <taxon>Pichiomycetes</taxon>
        <taxon>Pichiales</taxon>
        <taxon>Pichiaceae</taxon>
        <taxon>Ambrosiozyma</taxon>
    </lineage>
</organism>
<dbReference type="Proteomes" id="UP001165064">
    <property type="component" value="Unassembled WGS sequence"/>
</dbReference>
<comment type="caution">
    <text evidence="1">The sequence shown here is derived from an EMBL/GenBank/DDBJ whole genome shotgun (WGS) entry which is preliminary data.</text>
</comment>
<proteinExistence type="predicted"/>